<keyword evidence="3" id="KW-1185">Reference proteome</keyword>
<feature type="transmembrane region" description="Helical" evidence="1">
    <location>
        <begin position="26"/>
        <end position="47"/>
    </location>
</feature>
<feature type="transmembrane region" description="Helical" evidence="1">
    <location>
        <begin position="91"/>
        <end position="115"/>
    </location>
</feature>
<evidence type="ECO:0000313" key="3">
    <source>
        <dbReference type="Proteomes" id="UP001156641"/>
    </source>
</evidence>
<keyword evidence="1" id="KW-0472">Membrane</keyword>
<dbReference type="Proteomes" id="UP001156641">
    <property type="component" value="Unassembled WGS sequence"/>
</dbReference>
<dbReference type="InterPro" id="IPR009495">
    <property type="entry name" value="NrsF"/>
</dbReference>
<feature type="transmembrane region" description="Helical" evidence="1">
    <location>
        <begin position="59"/>
        <end position="79"/>
    </location>
</feature>
<accession>A0ABQ6ABM4</accession>
<dbReference type="EMBL" id="BSOS01000080">
    <property type="protein sequence ID" value="GLR68191.1"/>
    <property type="molecule type" value="Genomic_DNA"/>
</dbReference>
<feature type="transmembrane region" description="Helical" evidence="1">
    <location>
        <begin position="127"/>
        <end position="148"/>
    </location>
</feature>
<proteinExistence type="predicted"/>
<dbReference type="RefSeq" id="WP_284259034.1">
    <property type="nucleotide sequence ID" value="NZ_BSOS01000080.1"/>
</dbReference>
<evidence type="ECO:0000256" key="1">
    <source>
        <dbReference type="SAM" id="Phobius"/>
    </source>
</evidence>
<gene>
    <name evidence="2" type="ORF">GCM10010909_28720</name>
</gene>
<evidence type="ECO:0000313" key="2">
    <source>
        <dbReference type="EMBL" id="GLR68191.1"/>
    </source>
</evidence>
<organism evidence="2 3">
    <name type="scientific">Acidocella aquatica</name>
    <dbReference type="NCBI Taxonomy" id="1922313"/>
    <lineage>
        <taxon>Bacteria</taxon>
        <taxon>Pseudomonadati</taxon>
        <taxon>Pseudomonadota</taxon>
        <taxon>Alphaproteobacteria</taxon>
        <taxon>Acetobacterales</taxon>
        <taxon>Acidocellaceae</taxon>
        <taxon>Acidocella</taxon>
    </lineage>
</organism>
<protein>
    <recommendedName>
        <fullName evidence="4">DUF1109 domain-containing protein</fullName>
    </recommendedName>
</protein>
<reference evidence="3" key="1">
    <citation type="journal article" date="2019" name="Int. J. Syst. Evol. Microbiol.">
        <title>The Global Catalogue of Microorganisms (GCM) 10K type strain sequencing project: providing services to taxonomists for standard genome sequencing and annotation.</title>
        <authorList>
            <consortium name="The Broad Institute Genomics Platform"/>
            <consortium name="The Broad Institute Genome Sequencing Center for Infectious Disease"/>
            <person name="Wu L."/>
            <person name="Ma J."/>
        </authorList>
    </citation>
    <scope>NUCLEOTIDE SEQUENCE [LARGE SCALE GENOMIC DNA]</scope>
    <source>
        <strain evidence="3">NBRC 112502</strain>
    </source>
</reference>
<feature type="transmembrane region" description="Helical" evidence="1">
    <location>
        <begin position="187"/>
        <end position="205"/>
    </location>
</feature>
<feature type="transmembrane region" description="Helical" evidence="1">
    <location>
        <begin position="160"/>
        <end position="181"/>
    </location>
</feature>
<evidence type="ECO:0008006" key="4">
    <source>
        <dbReference type="Google" id="ProtNLM"/>
    </source>
</evidence>
<sequence>MRTEELIASLARDLPPVRRAAPPATLLLRWLLVTVPVLAMVVYAMGLRPDLAGLLTQPRFMLAELLALTTALISAYAAFCAGRPDEPGWKLYLPMAALALWLLELGRQCFILSLQTHGAALILRPDFLCVPAIAMAGFVPAVAMVWLLRRSAMFRTTHACLCGAMAAAAAAEVALPLFHAADTMMTVLVWQMGSVMLFTALGALFGRITLRLLSNTTPHTDISKSH</sequence>
<comment type="caution">
    <text evidence="2">The sequence shown here is derived from an EMBL/GenBank/DDBJ whole genome shotgun (WGS) entry which is preliminary data.</text>
</comment>
<keyword evidence="1" id="KW-0812">Transmembrane</keyword>
<name>A0ABQ6ABM4_9PROT</name>
<keyword evidence="1" id="KW-1133">Transmembrane helix</keyword>
<dbReference type="Pfam" id="PF06532">
    <property type="entry name" value="NrsF"/>
    <property type="match status" value="1"/>
</dbReference>